<keyword evidence="5" id="KW-0472">Membrane</keyword>
<dbReference type="PANTHER" id="PTHR22791">
    <property type="entry name" value="RING-TYPE DOMAIN-CONTAINING PROTEIN"/>
    <property type="match status" value="1"/>
</dbReference>
<dbReference type="InterPro" id="IPR051435">
    <property type="entry name" value="RING_finger_E3_ubiq-ligases"/>
</dbReference>
<dbReference type="AlphaFoldDB" id="A0A6P8YTY4"/>
<dbReference type="KEGG" id="tpal:117645123"/>
<dbReference type="SMART" id="SM00184">
    <property type="entry name" value="RING"/>
    <property type="match status" value="1"/>
</dbReference>
<dbReference type="InterPro" id="IPR027370">
    <property type="entry name" value="Znf-RING_euk"/>
</dbReference>
<keyword evidence="7" id="KW-1185">Reference proteome</keyword>
<name>A0A6P8YTY4_THRPL</name>
<keyword evidence="2 4" id="KW-0863">Zinc-finger</keyword>
<proteinExistence type="predicted"/>
<evidence type="ECO:0000256" key="2">
    <source>
        <dbReference type="ARBA" id="ARBA00022771"/>
    </source>
</evidence>
<dbReference type="OrthoDB" id="252722at2759"/>
<dbReference type="InterPro" id="IPR017907">
    <property type="entry name" value="Znf_RING_CS"/>
</dbReference>
<evidence type="ECO:0000313" key="7">
    <source>
        <dbReference type="Proteomes" id="UP000515158"/>
    </source>
</evidence>
<evidence type="ECO:0000256" key="5">
    <source>
        <dbReference type="SAM" id="Phobius"/>
    </source>
</evidence>
<dbReference type="GO" id="GO:0016567">
    <property type="term" value="P:protein ubiquitination"/>
    <property type="evidence" value="ECO:0007669"/>
    <property type="project" value="TreeGrafter"/>
</dbReference>
<gene>
    <name evidence="8" type="primary">LOC117645123</name>
</gene>
<dbReference type="GeneID" id="117645123"/>
<evidence type="ECO:0000256" key="1">
    <source>
        <dbReference type="ARBA" id="ARBA00022723"/>
    </source>
</evidence>
<keyword evidence="3" id="KW-0862">Zinc</keyword>
<accession>A0A6P8YTY4</accession>
<reference evidence="8" key="1">
    <citation type="submission" date="2025-08" db="UniProtKB">
        <authorList>
            <consortium name="RefSeq"/>
        </authorList>
    </citation>
    <scope>IDENTIFICATION</scope>
    <source>
        <tissue evidence="8">Total insect</tissue>
    </source>
</reference>
<organism evidence="8">
    <name type="scientific">Thrips palmi</name>
    <name type="common">Melon thrips</name>
    <dbReference type="NCBI Taxonomy" id="161013"/>
    <lineage>
        <taxon>Eukaryota</taxon>
        <taxon>Metazoa</taxon>
        <taxon>Ecdysozoa</taxon>
        <taxon>Arthropoda</taxon>
        <taxon>Hexapoda</taxon>
        <taxon>Insecta</taxon>
        <taxon>Pterygota</taxon>
        <taxon>Neoptera</taxon>
        <taxon>Paraneoptera</taxon>
        <taxon>Thysanoptera</taxon>
        <taxon>Terebrantia</taxon>
        <taxon>Thripoidea</taxon>
        <taxon>Thripidae</taxon>
        <taxon>Thrips</taxon>
    </lineage>
</organism>
<protein>
    <submittedName>
        <fullName evidence="8">Tripartite motif-containing protein 2-like isoform X1</fullName>
    </submittedName>
</protein>
<dbReference type="Pfam" id="PF13445">
    <property type="entry name" value="zf-RING_UBOX"/>
    <property type="match status" value="1"/>
</dbReference>
<dbReference type="Proteomes" id="UP000515158">
    <property type="component" value="Unplaced"/>
</dbReference>
<dbReference type="InterPro" id="IPR001841">
    <property type="entry name" value="Znf_RING"/>
</dbReference>
<keyword evidence="1" id="KW-0479">Metal-binding</keyword>
<dbReference type="PROSITE" id="PS00518">
    <property type="entry name" value="ZF_RING_1"/>
    <property type="match status" value="1"/>
</dbReference>
<keyword evidence="5" id="KW-1133">Transmembrane helix</keyword>
<dbReference type="GO" id="GO:0061630">
    <property type="term" value="F:ubiquitin protein ligase activity"/>
    <property type="evidence" value="ECO:0007669"/>
    <property type="project" value="TreeGrafter"/>
</dbReference>
<evidence type="ECO:0000256" key="3">
    <source>
        <dbReference type="ARBA" id="ARBA00022833"/>
    </source>
</evidence>
<dbReference type="PROSITE" id="PS50089">
    <property type="entry name" value="ZF_RING_2"/>
    <property type="match status" value="1"/>
</dbReference>
<sequence length="383" mass="43111">MKCAQKVHFFHSSPSLRWSCCSPTSSPPSKLLLLCPASIVYRVFKFLAGMMLDSLQRSLECEVCYEQFNLAARRPKLLSCGHTVCLRCVVLISDKARNARNDAETSFLCPIDRKETRRKPEELNDNYYILSLMQEPPKREKKSSLWQSVAKTILAIFAALFAERGVVGGNTARFWCLDCQAVADRVCEDEHALRRLQQERAQQMKPTLDVLERAVSTQRRLAKELDTVEDFVIDFVQQQVSETTAAALRGQEALQRLYDGLDLVGPEWDLVEAEVEKARQESEDRLAADELSLQVAETGKWDAAAGLGADGHGTAVVRGLLLHVQRANLLRLNKEDVTQHDNEEADTDTRSPGRWGREVVRVGLHVIVGVWLSVAMFLCVFHS</sequence>
<evidence type="ECO:0000313" key="8">
    <source>
        <dbReference type="RefSeq" id="XP_034240950.1"/>
    </source>
</evidence>
<dbReference type="SUPFAM" id="SSF57850">
    <property type="entry name" value="RING/U-box"/>
    <property type="match status" value="1"/>
</dbReference>
<dbReference type="GO" id="GO:0008270">
    <property type="term" value="F:zinc ion binding"/>
    <property type="evidence" value="ECO:0007669"/>
    <property type="project" value="UniProtKB-KW"/>
</dbReference>
<dbReference type="Gene3D" id="3.30.40.10">
    <property type="entry name" value="Zinc/RING finger domain, C3HC4 (zinc finger)"/>
    <property type="match status" value="1"/>
</dbReference>
<evidence type="ECO:0000259" key="6">
    <source>
        <dbReference type="PROSITE" id="PS50089"/>
    </source>
</evidence>
<dbReference type="InParanoid" id="A0A6P8YTY4"/>
<dbReference type="InterPro" id="IPR013083">
    <property type="entry name" value="Znf_RING/FYVE/PHD"/>
</dbReference>
<feature type="transmembrane region" description="Helical" evidence="5">
    <location>
        <begin position="362"/>
        <end position="381"/>
    </location>
</feature>
<dbReference type="RefSeq" id="XP_034240950.1">
    <property type="nucleotide sequence ID" value="XM_034385059.1"/>
</dbReference>
<dbReference type="PANTHER" id="PTHR22791:SF6">
    <property type="entry name" value="RING-TYPE DOMAIN-CONTAINING PROTEIN"/>
    <property type="match status" value="1"/>
</dbReference>
<keyword evidence="5" id="KW-0812">Transmembrane</keyword>
<evidence type="ECO:0000256" key="4">
    <source>
        <dbReference type="PROSITE-ProRule" id="PRU00175"/>
    </source>
</evidence>
<feature type="domain" description="RING-type" evidence="6">
    <location>
        <begin position="61"/>
        <end position="113"/>
    </location>
</feature>